<feature type="transmembrane region" description="Helical" evidence="6">
    <location>
        <begin position="136"/>
        <end position="163"/>
    </location>
</feature>
<evidence type="ECO:0000256" key="2">
    <source>
        <dbReference type="ARBA" id="ARBA00009142"/>
    </source>
</evidence>
<keyword evidence="6" id="KW-1003">Cell membrane</keyword>
<keyword evidence="5 6" id="KW-0472">Membrane</keyword>
<keyword evidence="4 6" id="KW-1133">Transmembrane helix</keyword>
<feature type="transmembrane region" description="Helical" evidence="6">
    <location>
        <begin position="43"/>
        <end position="63"/>
    </location>
</feature>
<evidence type="ECO:0000256" key="6">
    <source>
        <dbReference type="RuleBase" id="RU363041"/>
    </source>
</evidence>
<sequence>MESLSWLILAFGGGISGILAGLLGIGGGFIIVSLLVALAYSPIQAVATSSLVIILSSSAGSFYNWRRGYLDLKRVLYIAIPAILTAQWGVYFATKIPPYVILIIFGCFLLVNMLLIRLRKHLVAQDKHQSTSFNPIVAKIATGSIAGFLAGLLGVGGGAIMVPLQMLLLNEDIKVAIRTSLGVIVAATVSSCVVHASQGNVLFVQGLILGTAGMLGTQVGTRVLPKLPDSLISQIFSLFLATMAIVNFWQAWKSYISTSVFE</sequence>
<dbReference type="PANTHER" id="PTHR43701:SF2">
    <property type="entry name" value="MEMBRANE TRANSPORTER PROTEIN YJNA-RELATED"/>
    <property type="match status" value="1"/>
</dbReference>
<dbReference type="GO" id="GO:0005886">
    <property type="term" value="C:plasma membrane"/>
    <property type="evidence" value="ECO:0007669"/>
    <property type="project" value="UniProtKB-SubCell"/>
</dbReference>
<gene>
    <name evidence="7" type="ORF">I4641_12420</name>
</gene>
<dbReference type="EMBL" id="JADWDC010000028">
    <property type="protein sequence ID" value="MCC0177784.1"/>
    <property type="molecule type" value="Genomic_DNA"/>
</dbReference>
<evidence type="ECO:0000313" key="8">
    <source>
        <dbReference type="Proteomes" id="UP000729733"/>
    </source>
</evidence>
<comment type="similarity">
    <text evidence="2 6">Belongs to the 4-toluene sulfonate uptake permease (TSUP) (TC 2.A.102) family.</text>
</comment>
<organism evidence="7 8">
    <name type="scientific">Waterburya agarophytonicola KI4</name>
    <dbReference type="NCBI Taxonomy" id="2874699"/>
    <lineage>
        <taxon>Bacteria</taxon>
        <taxon>Bacillati</taxon>
        <taxon>Cyanobacteriota</taxon>
        <taxon>Cyanophyceae</taxon>
        <taxon>Pleurocapsales</taxon>
        <taxon>Hyellaceae</taxon>
        <taxon>Waterburya</taxon>
        <taxon>Waterburya agarophytonicola</taxon>
    </lineage>
</organism>
<dbReference type="InterPro" id="IPR002781">
    <property type="entry name" value="TM_pro_TauE-like"/>
</dbReference>
<evidence type="ECO:0000313" key="7">
    <source>
        <dbReference type="EMBL" id="MCC0177784.1"/>
    </source>
</evidence>
<feature type="transmembrane region" description="Helical" evidence="6">
    <location>
        <begin position="231"/>
        <end position="249"/>
    </location>
</feature>
<feature type="transmembrane region" description="Helical" evidence="6">
    <location>
        <begin position="75"/>
        <end position="93"/>
    </location>
</feature>
<proteinExistence type="inferred from homology"/>
<protein>
    <recommendedName>
        <fullName evidence="6">Probable membrane transporter protein</fullName>
    </recommendedName>
</protein>
<name>A0A964BQL7_9CYAN</name>
<evidence type="ECO:0000256" key="4">
    <source>
        <dbReference type="ARBA" id="ARBA00022989"/>
    </source>
</evidence>
<dbReference type="AlphaFoldDB" id="A0A964BQL7"/>
<dbReference type="Pfam" id="PF01925">
    <property type="entry name" value="TauE"/>
    <property type="match status" value="1"/>
</dbReference>
<keyword evidence="8" id="KW-1185">Reference proteome</keyword>
<reference evidence="7" key="1">
    <citation type="journal article" date="2021" name="Antonie Van Leeuwenhoek">
        <title>Draft genome and description of Waterburya agarophytonicola gen. nov. sp. nov. (Pleurocapsales, Cyanobacteria): a seaweed symbiont.</title>
        <authorList>
            <person name="Bonthond G."/>
            <person name="Shalygin S."/>
            <person name="Bayer T."/>
            <person name="Weinberger F."/>
        </authorList>
    </citation>
    <scope>NUCLEOTIDE SEQUENCE</scope>
    <source>
        <strain evidence="7">KI4</strain>
    </source>
</reference>
<dbReference type="PANTHER" id="PTHR43701">
    <property type="entry name" value="MEMBRANE TRANSPORTER PROTEIN MJ0441-RELATED"/>
    <property type="match status" value="1"/>
</dbReference>
<keyword evidence="3 6" id="KW-0812">Transmembrane</keyword>
<evidence type="ECO:0000256" key="3">
    <source>
        <dbReference type="ARBA" id="ARBA00022692"/>
    </source>
</evidence>
<evidence type="ECO:0000256" key="5">
    <source>
        <dbReference type="ARBA" id="ARBA00023136"/>
    </source>
</evidence>
<feature type="transmembrane region" description="Helical" evidence="6">
    <location>
        <begin position="175"/>
        <end position="194"/>
    </location>
</feature>
<comment type="caution">
    <text evidence="7">The sequence shown here is derived from an EMBL/GenBank/DDBJ whole genome shotgun (WGS) entry which is preliminary data.</text>
</comment>
<feature type="transmembrane region" description="Helical" evidence="6">
    <location>
        <begin position="99"/>
        <end position="116"/>
    </location>
</feature>
<feature type="transmembrane region" description="Helical" evidence="6">
    <location>
        <begin position="7"/>
        <end position="37"/>
    </location>
</feature>
<feature type="transmembrane region" description="Helical" evidence="6">
    <location>
        <begin position="201"/>
        <end position="219"/>
    </location>
</feature>
<accession>A0A964BQL7</accession>
<dbReference type="Proteomes" id="UP000729733">
    <property type="component" value="Unassembled WGS sequence"/>
</dbReference>
<dbReference type="RefSeq" id="WP_229640850.1">
    <property type="nucleotide sequence ID" value="NZ_JADWDC010000028.1"/>
</dbReference>
<comment type="subcellular location">
    <subcellularLocation>
        <location evidence="6">Cell membrane</location>
        <topology evidence="6">Multi-pass membrane protein</topology>
    </subcellularLocation>
    <subcellularLocation>
        <location evidence="1">Membrane</location>
        <topology evidence="1">Multi-pass membrane protein</topology>
    </subcellularLocation>
</comment>
<evidence type="ECO:0000256" key="1">
    <source>
        <dbReference type="ARBA" id="ARBA00004141"/>
    </source>
</evidence>
<dbReference type="InterPro" id="IPR051598">
    <property type="entry name" value="TSUP/Inactive_protease-like"/>
</dbReference>